<feature type="short sequence motif" description="'KMSKS' region" evidence="12">
    <location>
        <begin position="267"/>
        <end position="271"/>
    </location>
</feature>
<dbReference type="InterPro" id="IPR032678">
    <property type="entry name" value="tRNA-synt_1_cat_dom"/>
</dbReference>
<evidence type="ECO:0000256" key="11">
    <source>
        <dbReference type="ARBA" id="ARBA00023146"/>
    </source>
</evidence>
<dbReference type="eggNOG" id="COG0215">
    <property type="taxonomic scope" value="Bacteria"/>
</dbReference>
<dbReference type="SUPFAM" id="SSF47323">
    <property type="entry name" value="Anticodon-binding domain of a subclass of class I aminoacyl-tRNA synthetases"/>
    <property type="match status" value="1"/>
</dbReference>
<comment type="similarity">
    <text evidence="2 12">Belongs to the class-I aminoacyl-tRNA synthetase family.</text>
</comment>
<evidence type="ECO:0000256" key="3">
    <source>
        <dbReference type="ARBA" id="ARBA00011245"/>
    </source>
</evidence>
<evidence type="ECO:0000256" key="4">
    <source>
        <dbReference type="ARBA" id="ARBA00022490"/>
    </source>
</evidence>
<keyword evidence="9 12" id="KW-0067">ATP-binding</keyword>
<dbReference type="Gene3D" id="3.40.50.620">
    <property type="entry name" value="HUPs"/>
    <property type="match status" value="1"/>
</dbReference>
<sequence>MALHIYNTETRQKEVFKPIVPGKVGMYVCGVTVYDYCHIGHARVMVVFDTVVRHMRARGLEVKYVRNITDIDDKIIKRALENQESVQSLTERFITAMHEDETALNILRPDIEPKATDFIPEIQQLVNTLIEKGHAYAATNGDVYFKVKSFESYGRLSGKKQDELEAGARVEVNPNKQDPMDFVLWKASKANEPAWDSAWGQGRPGWHIECSAMSGSCIGERLDIHGGGMDLQFPHHENEIAQSECAHGEHYVNTWMHVGFVRVDNEKMSKSLNNFFTIREVLKDYHPEVIRYFLLSSHYRSPLNYTIENLDIAKTNLARLYTALEAATIQPGLVAVGTEFEAKFNDAMDDDFNTPQAMAVLFELVKEVNKTQQPELVGLLQSLANRLGLLTETPEFFFKSQVGQPDGLSDEAIEALIVERTQARADKNWARSDEIRDDLLAKGVELLDSKEGTSWRRA</sequence>
<feature type="short sequence motif" description="'HIGH' region" evidence="12">
    <location>
        <begin position="31"/>
        <end position="41"/>
    </location>
</feature>
<reference evidence="14 15" key="1">
    <citation type="submission" date="2011-05" db="EMBL/GenBank/DDBJ databases">
        <title>Complete sequence of Thioalkalimicrobium cyclicum ALM1.</title>
        <authorList>
            <consortium name="US DOE Joint Genome Institute"/>
            <person name="Lucas S."/>
            <person name="Han J."/>
            <person name="Lapidus A."/>
            <person name="Cheng J.-F."/>
            <person name="Goodwin L."/>
            <person name="Pitluck S."/>
            <person name="Peters L."/>
            <person name="Mikhailova N."/>
            <person name="Davenport K."/>
            <person name="Han C."/>
            <person name="Tapia R."/>
            <person name="Land M."/>
            <person name="Hauser L."/>
            <person name="Kyrpides N."/>
            <person name="Ivanova N."/>
            <person name="Pagani I."/>
            <person name="Kappler U."/>
            <person name="Woyke T."/>
        </authorList>
    </citation>
    <scope>NUCLEOTIDE SEQUENCE [LARGE SCALE GENOMIC DNA]</scope>
    <source>
        <strain evidence="15">DSM 14477 / JCM 11371 / ALM1</strain>
    </source>
</reference>
<keyword evidence="6 12" id="KW-0479">Metal-binding</keyword>
<keyword evidence="10 12" id="KW-0648">Protein biosynthesis</keyword>
<name>F6DC70_THICA</name>
<evidence type="ECO:0000256" key="1">
    <source>
        <dbReference type="ARBA" id="ARBA00004496"/>
    </source>
</evidence>
<gene>
    <name evidence="12" type="primary">cysS</name>
    <name evidence="14" type="ordered locus">Thicy_0684</name>
</gene>
<dbReference type="EMBL" id="CP002776">
    <property type="protein sequence ID" value="AEG31456.1"/>
    <property type="molecule type" value="Genomic_DNA"/>
</dbReference>
<dbReference type="GO" id="GO:0006423">
    <property type="term" value="P:cysteinyl-tRNA aminoacylation"/>
    <property type="evidence" value="ECO:0007669"/>
    <property type="project" value="UniProtKB-UniRule"/>
</dbReference>
<dbReference type="GO" id="GO:0005829">
    <property type="term" value="C:cytosol"/>
    <property type="evidence" value="ECO:0007669"/>
    <property type="project" value="TreeGrafter"/>
</dbReference>
<dbReference type="SMART" id="SM00840">
    <property type="entry name" value="DALR_2"/>
    <property type="match status" value="1"/>
</dbReference>
<feature type="binding site" evidence="12">
    <location>
        <position position="239"/>
    </location>
    <ligand>
        <name>Zn(2+)</name>
        <dbReference type="ChEBI" id="CHEBI:29105"/>
    </ligand>
</feature>
<dbReference type="Pfam" id="PF09190">
    <property type="entry name" value="DALR_2"/>
    <property type="match status" value="1"/>
</dbReference>
<dbReference type="InterPro" id="IPR015273">
    <property type="entry name" value="Cys-tRNA-synt_Ia_DALR"/>
</dbReference>
<dbReference type="GO" id="GO:0005524">
    <property type="term" value="F:ATP binding"/>
    <property type="evidence" value="ECO:0007669"/>
    <property type="project" value="UniProtKB-UniRule"/>
</dbReference>
<dbReference type="SUPFAM" id="SSF52374">
    <property type="entry name" value="Nucleotidylyl transferase"/>
    <property type="match status" value="1"/>
</dbReference>
<dbReference type="InterPro" id="IPR024909">
    <property type="entry name" value="Cys-tRNA/MSH_ligase"/>
</dbReference>
<keyword evidence="11 12" id="KW-0030">Aminoacyl-tRNA synthetase</keyword>
<dbReference type="Pfam" id="PF23493">
    <property type="entry name" value="CysS_C"/>
    <property type="match status" value="1"/>
</dbReference>
<dbReference type="GO" id="GO:0008270">
    <property type="term" value="F:zinc ion binding"/>
    <property type="evidence" value="ECO:0007669"/>
    <property type="project" value="UniProtKB-UniRule"/>
</dbReference>
<dbReference type="EC" id="6.1.1.16" evidence="12"/>
<evidence type="ECO:0000256" key="12">
    <source>
        <dbReference type="HAMAP-Rule" id="MF_00041"/>
    </source>
</evidence>
<feature type="binding site" evidence="12">
    <location>
        <position position="270"/>
    </location>
    <ligand>
        <name>ATP</name>
        <dbReference type="ChEBI" id="CHEBI:30616"/>
    </ligand>
</feature>
<dbReference type="KEGG" id="tcy:Thicy_0684"/>
<dbReference type="InterPro" id="IPR014729">
    <property type="entry name" value="Rossmann-like_a/b/a_fold"/>
</dbReference>
<feature type="domain" description="Cysteinyl-tRNA synthetase class Ia DALR" evidence="13">
    <location>
        <begin position="343"/>
        <end position="398"/>
    </location>
</feature>
<keyword evidence="4 12" id="KW-0963">Cytoplasm</keyword>
<feature type="binding site" evidence="12">
    <location>
        <position position="210"/>
    </location>
    <ligand>
        <name>Zn(2+)</name>
        <dbReference type="ChEBI" id="CHEBI:29105"/>
    </ligand>
</feature>
<dbReference type="HAMAP" id="MF_00041">
    <property type="entry name" value="Cys_tRNA_synth"/>
    <property type="match status" value="1"/>
</dbReference>
<accession>F6DC70</accession>
<dbReference type="InterPro" id="IPR015803">
    <property type="entry name" value="Cys-tRNA-ligase"/>
</dbReference>
<comment type="subcellular location">
    <subcellularLocation>
        <location evidence="1 12">Cytoplasm</location>
    </subcellularLocation>
</comment>
<evidence type="ECO:0000256" key="9">
    <source>
        <dbReference type="ARBA" id="ARBA00022840"/>
    </source>
</evidence>
<dbReference type="InterPro" id="IPR009080">
    <property type="entry name" value="tRNAsynth_Ia_anticodon-bd"/>
</dbReference>
<dbReference type="OrthoDB" id="9815130at2"/>
<dbReference type="Gene3D" id="1.20.120.1910">
    <property type="entry name" value="Cysteine-tRNA ligase, C-terminal anti-codon recognition domain"/>
    <property type="match status" value="1"/>
</dbReference>
<dbReference type="AlphaFoldDB" id="F6DC70"/>
<dbReference type="Proteomes" id="UP000009232">
    <property type="component" value="Chromosome"/>
</dbReference>
<dbReference type="RefSeq" id="WP_013835235.1">
    <property type="nucleotide sequence ID" value="NC_015581.1"/>
</dbReference>
<dbReference type="PRINTS" id="PR00983">
    <property type="entry name" value="TRNASYNTHCYS"/>
</dbReference>
<proteinExistence type="inferred from homology"/>
<dbReference type="GO" id="GO:0004817">
    <property type="term" value="F:cysteine-tRNA ligase activity"/>
    <property type="evidence" value="ECO:0007669"/>
    <property type="project" value="UniProtKB-UniRule"/>
</dbReference>
<keyword evidence="8 12" id="KW-0862">Zinc</keyword>
<dbReference type="Pfam" id="PF01406">
    <property type="entry name" value="tRNA-synt_1e"/>
    <property type="match status" value="1"/>
</dbReference>
<evidence type="ECO:0000256" key="10">
    <source>
        <dbReference type="ARBA" id="ARBA00022917"/>
    </source>
</evidence>
<dbReference type="InterPro" id="IPR056411">
    <property type="entry name" value="CysS_C"/>
</dbReference>
<dbReference type="FunFam" id="3.40.50.620:FF:000009">
    <property type="entry name" value="Cysteine--tRNA ligase"/>
    <property type="match status" value="1"/>
</dbReference>
<evidence type="ECO:0000259" key="13">
    <source>
        <dbReference type="SMART" id="SM00840"/>
    </source>
</evidence>
<keyword evidence="15" id="KW-1185">Reference proteome</keyword>
<evidence type="ECO:0000256" key="8">
    <source>
        <dbReference type="ARBA" id="ARBA00022833"/>
    </source>
</evidence>
<evidence type="ECO:0000313" key="15">
    <source>
        <dbReference type="Proteomes" id="UP000009232"/>
    </source>
</evidence>
<comment type="catalytic activity">
    <reaction evidence="12">
        <text>tRNA(Cys) + L-cysteine + ATP = L-cysteinyl-tRNA(Cys) + AMP + diphosphate</text>
        <dbReference type="Rhea" id="RHEA:17773"/>
        <dbReference type="Rhea" id="RHEA-COMP:9661"/>
        <dbReference type="Rhea" id="RHEA-COMP:9679"/>
        <dbReference type="ChEBI" id="CHEBI:30616"/>
        <dbReference type="ChEBI" id="CHEBI:33019"/>
        <dbReference type="ChEBI" id="CHEBI:35235"/>
        <dbReference type="ChEBI" id="CHEBI:78442"/>
        <dbReference type="ChEBI" id="CHEBI:78517"/>
        <dbReference type="ChEBI" id="CHEBI:456215"/>
        <dbReference type="EC" id="6.1.1.16"/>
    </reaction>
</comment>
<comment type="subunit">
    <text evidence="3 12">Monomer.</text>
</comment>
<keyword evidence="7 12" id="KW-0547">Nucleotide-binding</keyword>
<dbReference type="CDD" id="cd00672">
    <property type="entry name" value="CysRS_core"/>
    <property type="match status" value="1"/>
</dbReference>
<dbReference type="STRING" id="717773.Thicy_0684"/>
<evidence type="ECO:0000256" key="6">
    <source>
        <dbReference type="ARBA" id="ARBA00022723"/>
    </source>
</evidence>
<dbReference type="CDD" id="cd07963">
    <property type="entry name" value="Anticodon_Ia_Cys"/>
    <property type="match status" value="1"/>
</dbReference>
<evidence type="ECO:0000256" key="7">
    <source>
        <dbReference type="ARBA" id="ARBA00022741"/>
    </source>
</evidence>
<protein>
    <recommendedName>
        <fullName evidence="12">Cysteine--tRNA ligase</fullName>
        <ecNumber evidence="12">6.1.1.16</ecNumber>
    </recommendedName>
    <alternativeName>
        <fullName evidence="12">Cysteinyl-tRNA synthetase</fullName>
        <shortName evidence="12">CysRS</shortName>
    </alternativeName>
</protein>
<feature type="binding site" evidence="12">
    <location>
        <position position="235"/>
    </location>
    <ligand>
        <name>Zn(2+)</name>
        <dbReference type="ChEBI" id="CHEBI:29105"/>
    </ligand>
</feature>
<evidence type="ECO:0000313" key="14">
    <source>
        <dbReference type="EMBL" id="AEG31456.1"/>
    </source>
</evidence>
<keyword evidence="5 12" id="KW-0436">Ligase</keyword>
<evidence type="ECO:0000256" key="5">
    <source>
        <dbReference type="ARBA" id="ARBA00022598"/>
    </source>
</evidence>
<dbReference type="PANTHER" id="PTHR10890:SF3">
    <property type="entry name" value="CYSTEINE--TRNA LIGASE, CYTOPLASMIC"/>
    <property type="match status" value="1"/>
</dbReference>
<evidence type="ECO:0000256" key="2">
    <source>
        <dbReference type="ARBA" id="ARBA00005594"/>
    </source>
</evidence>
<dbReference type="PANTHER" id="PTHR10890">
    <property type="entry name" value="CYSTEINYL-TRNA SYNTHETASE"/>
    <property type="match status" value="1"/>
</dbReference>
<comment type="cofactor">
    <cofactor evidence="12">
        <name>Zn(2+)</name>
        <dbReference type="ChEBI" id="CHEBI:29105"/>
    </cofactor>
    <text evidence="12">Binds 1 zinc ion per subunit.</text>
</comment>
<dbReference type="HOGENOM" id="CLU_013528_0_1_6"/>
<dbReference type="NCBIfam" id="TIGR00435">
    <property type="entry name" value="cysS"/>
    <property type="match status" value="1"/>
</dbReference>
<organism evidence="14 15">
    <name type="scientific">Thiomicrospira cyclica (strain DSM 14477 / JCM 11371 / ALM1)</name>
    <name type="common">Thioalkalimicrobium cyclicum</name>
    <dbReference type="NCBI Taxonomy" id="717773"/>
    <lineage>
        <taxon>Bacteria</taxon>
        <taxon>Pseudomonadati</taxon>
        <taxon>Pseudomonadota</taxon>
        <taxon>Gammaproteobacteria</taxon>
        <taxon>Thiotrichales</taxon>
        <taxon>Piscirickettsiaceae</taxon>
        <taxon>Thiomicrospira</taxon>
    </lineage>
</organism>
<feature type="binding site" evidence="12">
    <location>
        <position position="29"/>
    </location>
    <ligand>
        <name>Zn(2+)</name>
        <dbReference type="ChEBI" id="CHEBI:29105"/>
    </ligand>
</feature>